<evidence type="ECO:0000256" key="5">
    <source>
        <dbReference type="SAM" id="MobiDB-lite"/>
    </source>
</evidence>
<sequence>MDHLTGARKQLEDLAKTKLPILTRRRWPWSQKGQNEETVQTDPTSPSTTSPDVGLRGLCQNCSKIDLESMLARETNEQNAGLLLSFTTPNCPFCAIVSDSIRTRWGNDWNTQKLCGAVDKPPTLFIQSRSPLTVRSNGPVEHPHARLLLAIDIIPAELERHSTSVNKEVTKIKDRHIIAEIESLPDPSAPANPNEKTYLARREVSPQADIALVKQWLAECKTHKHSKTAHTGIDSDFLFREPGFRLIDVENECLVQVTERCDYIALSYVWGAVPTVLWRYNSSSKKPILLTIKENVTRLGAPRSLTTSQVAEFEDARIPTTVQDAMEFTRRIGMKYLWVDTLCIVQNDSEDKGRIIGSMDDIYSTATATLVGAAGVDADAGLSGVRNRPSSTLVPTKVPRGSKTGDLNLSICLRSLSEEVRRSTWHTRGWTFQEQSLSRRCLYFTPNEIFFNCDQAQFREGYRVDTTNSHVELRMGPPWWTRNLRKDPDPTPYRYLGNPDSLGAQEYQSAVQDYMRRNLTVLDDILNAFEGVFNRFSGADRATRLGIRDTQGIPAHLLYLGLLWFPSDGTKRRPALKAPSEATLSHFSSWSWSSRLGPVDFVFGESEWVSRNISYALRNRLPIHVSIVSWHFSGSARQEWTHSSWKAAYSEERTTSSKVKGELSHTNKYLTERIGVDLEKLRGQPALEPPSDLLSGELGFLGAYLPKGEVTLALSEGKSAGTIKTLEHSGQFRFDDEPCEADQYILIVSADTIKKPADAQSTLPMDSQLLYITAATALVGLISLYLFRSLWSSPGLAADESERAKAYAARAASHEPAAYITELASALPSSVILPRDVAAFVPAMKGWFSSQNRDIIPACIVRPRDVQELSTAVKHIQREHADRARQGNTTEGLFAVRAGGANPATGISGVENGVVLDLSLLSKVEPAEDGSSVTIGGGAYWLDVYKALEGKGIGVVGGRSSPVGVGGSCLQGGMSFWSPMYGFMCSNVISYQVVLADGSIVTASADENPDLWRALKGGGNNFGIVSQFQVRSFPIPDKIWTGSFVSPGFLGARSIKAFHQHVRNCVSGEPGAFDEHATAPILSMGYLTDVGISICFHYLAYTKPSPGGKWPEYWAKSPFRSLWGVQNVSKNETVHKAVVEMGVLSKTDNRNAYGTTTIKNDLETILAVRQICRDAIPSIKHVKNCMFIFVLQTVLPQWMSKGDPNMLGLEDCAEPLIIVSFAVNWNTRKDDEVVTGTVRRCLERIEEVAAANNASHPFRFSNYSSEWQQPLKGCGPENMRFMRGVSEKYDPEGLFQTGCFGGFKLDKDEKMKI</sequence>
<comment type="similarity">
    <text evidence="1">Belongs to the oxygen-dependent FAD-linked oxidoreductase family.</text>
</comment>
<dbReference type="GO" id="GO:0071949">
    <property type="term" value="F:FAD binding"/>
    <property type="evidence" value="ECO:0007669"/>
    <property type="project" value="InterPro"/>
</dbReference>
<keyword evidence="4" id="KW-0560">Oxidoreductase</keyword>
<protein>
    <recommendedName>
        <fullName evidence="6">FAD-binding PCMH-type domain-containing protein</fullName>
    </recommendedName>
</protein>
<dbReference type="InterPro" id="IPR010730">
    <property type="entry name" value="HET"/>
</dbReference>
<dbReference type="PANTHER" id="PTHR42973">
    <property type="entry name" value="BINDING OXIDOREDUCTASE, PUTATIVE (AFU_ORTHOLOGUE AFUA_1G17690)-RELATED"/>
    <property type="match status" value="1"/>
</dbReference>
<dbReference type="SUPFAM" id="SSF56176">
    <property type="entry name" value="FAD-binding/transporter-associated domain-like"/>
    <property type="match status" value="1"/>
</dbReference>
<reference evidence="7" key="1">
    <citation type="submission" date="2018-03" db="EMBL/GenBank/DDBJ databases">
        <authorList>
            <person name="Guldener U."/>
        </authorList>
    </citation>
    <scope>NUCLEOTIDE SEQUENCE</scope>
</reference>
<dbReference type="EMBL" id="ONZQ02000019">
    <property type="protein sequence ID" value="SPO07205.1"/>
    <property type="molecule type" value="Genomic_DNA"/>
</dbReference>
<proteinExistence type="inferred from homology"/>
<dbReference type="InterPro" id="IPR006094">
    <property type="entry name" value="Oxid_FAD_bind_N"/>
</dbReference>
<evidence type="ECO:0000313" key="7">
    <source>
        <dbReference type="EMBL" id="SPO07205.1"/>
    </source>
</evidence>
<dbReference type="InterPro" id="IPR036318">
    <property type="entry name" value="FAD-bd_PCMH-like_sf"/>
</dbReference>
<keyword evidence="2" id="KW-0285">Flavoprotein</keyword>
<feature type="compositionally biased region" description="Polar residues" evidence="5">
    <location>
        <begin position="31"/>
        <end position="42"/>
    </location>
</feature>
<keyword evidence="3" id="KW-0274">FAD</keyword>
<dbReference type="PANTHER" id="PTHR42973:SF4">
    <property type="entry name" value="FAD BINDING DOMAIN PROTEIN"/>
    <property type="match status" value="1"/>
</dbReference>
<dbReference type="Pfam" id="PF06985">
    <property type="entry name" value="HET"/>
    <property type="match status" value="1"/>
</dbReference>
<dbReference type="Gene3D" id="3.30.465.10">
    <property type="match status" value="1"/>
</dbReference>
<dbReference type="Proteomes" id="UP001187682">
    <property type="component" value="Unassembled WGS sequence"/>
</dbReference>
<evidence type="ECO:0000313" key="8">
    <source>
        <dbReference type="Proteomes" id="UP001187682"/>
    </source>
</evidence>
<dbReference type="GO" id="GO:0016491">
    <property type="term" value="F:oxidoreductase activity"/>
    <property type="evidence" value="ECO:0007669"/>
    <property type="project" value="UniProtKB-KW"/>
</dbReference>
<dbReference type="InterPro" id="IPR050416">
    <property type="entry name" value="FAD-linked_Oxidoreductase"/>
</dbReference>
<evidence type="ECO:0000256" key="4">
    <source>
        <dbReference type="ARBA" id="ARBA00023002"/>
    </source>
</evidence>
<organism evidence="7 8">
    <name type="scientific">Cephalotrichum gorgonifer</name>
    <dbReference type="NCBI Taxonomy" id="2041049"/>
    <lineage>
        <taxon>Eukaryota</taxon>
        <taxon>Fungi</taxon>
        <taxon>Dikarya</taxon>
        <taxon>Ascomycota</taxon>
        <taxon>Pezizomycotina</taxon>
        <taxon>Sordariomycetes</taxon>
        <taxon>Hypocreomycetidae</taxon>
        <taxon>Microascales</taxon>
        <taxon>Microascaceae</taxon>
        <taxon>Cephalotrichum</taxon>
    </lineage>
</organism>
<dbReference type="PROSITE" id="PS51387">
    <property type="entry name" value="FAD_PCMH"/>
    <property type="match status" value="1"/>
</dbReference>
<keyword evidence="8" id="KW-1185">Reference proteome</keyword>
<dbReference type="InterPro" id="IPR016169">
    <property type="entry name" value="FAD-bd_PCMH_sub2"/>
</dbReference>
<dbReference type="Pfam" id="PF01565">
    <property type="entry name" value="FAD_binding_4"/>
    <property type="match status" value="1"/>
</dbReference>
<accession>A0AAE8N6K5</accession>
<evidence type="ECO:0000256" key="3">
    <source>
        <dbReference type="ARBA" id="ARBA00022827"/>
    </source>
</evidence>
<feature type="region of interest" description="Disordered" evidence="5">
    <location>
        <begin position="25"/>
        <end position="53"/>
    </location>
</feature>
<gene>
    <name evidence="7" type="ORF">DNG_09899</name>
</gene>
<evidence type="ECO:0000256" key="1">
    <source>
        <dbReference type="ARBA" id="ARBA00005466"/>
    </source>
</evidence>
<name>A0AAE8N6K5_9PEZI</name>
<dbReference type="InterPro" id="IPR016166">
    <property type="entry name" value="FAD-bd_PCMH"/>
</dbReference>
<comment type="caution">
    <text evidence="7">The sequence shown here is derived from an EMBL/GenBank/DDBJ whole genome shotgun (WGS) entry which is preliminary data.</text>
</comment>
<feature type="domain" description="FAD-binding PCMH-type" evidence="6">
    <location>
        <begin position="853"/>
        <end position="1035"/>
    </location>
</feature>
<evidence type="ECO:0000256" key="2">
    <source>
        <dbReference type="ARBA" id="ARBA00022630"/>
    </source>
</evidence>
<evidence type="ECO:0000259" key="6">
    <source>
        <dbReference type="PROSITE" id="PS51387"/>
    </source>
</evidence>